<dbReference type="AlphaFoldDB" id="D9PJJ7"/>
<organism evidence="2">
    <name type="scientific">sediment metagenome</name>
    <dbReference type="NCBI Taxonomy" id="749907"/>
    <lineage>
        <taxon>unclassified sequences</taxon>
        <taxon>metagenomes</taxon>
        <taxon>ecological metagenomes</taxon>
    </lineage>
</organism>
<name>D9PJJ7_9ZZZZ</name>
<reference evidence="2" key="2">
    <citation type="journal article" date="2011" name="Microb. Ecol.">
        <title>Taxonomic and Functional Metagenomic Profiling of the Microbial Community in the Anoxic Sediment of a Sub-saline Shallow Lake (Laguna de Carrizo, Central Spain).</title>
        <authorList>
            <person name="Ferrer M."/>
            <person name="Guazzaroni M.E."/>
            <person name="Richter M."/>
            <person name="Garcia-Salamanca A."/>
            <person name="Yarza P."/>
            <person name="Suarez-Suarez A."/>
            <person name="Solano J."/>
            <person name="Alcaide M."/>
            <person name="van Dillewijn P."/>
            <person name="Molina-Henares M.A."/>
            <person name="Lopez-Cortes N."/>
            <person name="Al-Ramahi Y."/>
            <person name="Guerrero C."/>
            <person name="Acosta A."/>
            <person name="de Eugenio L.I."/>
            <person name="Martinez V."/>
            <person name="Marques S."/>
            <person name="Rojo F."/>
            <person name="Santero E."/>
            <person name="Genilloud O."/>
            <person name="Perez-Perez J."/>
            <person name="Rossello-Mora R."/>
            <person name="Ramos J.L."/>
        </authorList>
    </citation>
    <scope>NUCLEOTIDE SEQUENCE</scope>
</reference>
<proteinExistence type="predicted"/>
<accession>D9PJJ7</accession>
<evidence type="ECO:0000256" key="1">
    <source>
        <dbReference type="SAM" id="Phobius"/>
    </source>
</evidence>
<evidence type="ECO:0000313" key="2">
    <source>
        <dbReference type="EMBL" id="EFK96266.1"/>
    </source>
</evidence>
<protein>
    <recommendedName>
        <fullName evidence="3">SxtJ</fullName>
    </recommendedName>
</protein>
<feature type="transmembrane region" description="Helical" evidence="1">
    <location>
        <begin position="62"/>
        <end position="82"/>
    </location>
</feature>
<keyword evidence="1" id="KW-1133">Transmembrane helix</keyword>
<dbReference type="EMBL" id="ADZX01000526">
    <property type="protein sequence ID" value="EFK96266.1"/>
    <property type="molecule type" value="Genomic_DNA"/>
</dbReference>
<dbReference type="InterPro" id="IPR045781">
    <property type="entry name" value="SxtJ"/>
</dbReference>
<dbReference type="Pfam" id="PF19588">
    <property type="entry name" value="SxtJ"/>
    <property type="match status" value="1"/>
</dbReference>
<keyword evidence="1" id="KW-0812">Transmembrane</keyword>
<gene>
    <name evidence="2" type="ORF">LDC_1706</name>
</gene>
<feature type="transmembrane region" description="Helical" evidence="1">
    <location>
        <begin position="20"/>
        <end position="41"/>
    </location>
</feature>
<comment type="caution">
    <text evidence="2">The sequence shown here is derived from an EMBL/GenBank/DDBJ whole genome shotgun (WGS) entry which is preliminary data.</text>
</comment>
<keyword evidence="1" id="KW-0472">Membrane</keyword>
<sequence>MGVVLSLFGAISLYKGGGAWRYLFSIGGAFAVLGLALPAVIKPVFRLWMKIAGALGWLNTRLLLSIVFFTVFTPVGLVARLFRIDWLDRKFPKPDAPTYWKDHRDLTEGREDPYERQF</sequence>
<evidence type="ECO:0008006" key="3">
    <source>
        <dbReference type="Google" id="ProtNLM"/>
    </source>
</evidence>
<reference evidence="2" key="1">
    <citation type="submission" date="2010-07" db="EMBL/GenBank/DDBJ databases">
        <authorList>
            <consortium name="CONSOLIDER consortium CSD2007-00005"/>
            <person name="Guazzaroni M.-E."/>
            <person name="Richter M."/>
            <person name="Garcia-Salamanca A."/>
            <person name="Yarza P."/>
            <person name="Ferrer M."/>
        </authorList>
    </citation>
    <scope>NUCLEOTIDE SEQUENCE</scope>
</reference>